<dbReference type="InterPro" id="IPR009875">
    <property type="entry name" value="PilZ_domain"/>
</dbReference>
<dbReference type="HOGENOM" id="CLU_2142307_0_0_7"/>
<dbReference type="RefSeq" id="WP_004514442.1">
    <property type="nucleotide sequence ID" value="NC_007517.1"/>
</dbReference>
<name>Q39XQ7_GEOMG</name>
<keyword evidence="3" id="KW-1185">Reference proteome</keyword>
<dbReference type="SUPFAM" id="SSF141371">
    <property type="entry name" value="PilZ domain-like"/>
    <property type="match status" value="1"/>
</dbReference>
<dbReference type="KEGG" id="gme:Gmet_0725"/>
<dbReference type="AlphaFoldDB" id="Q39XQ7"/>
<evidence type="ECO:0000259" key="1">
    <source>
        <dbReference type="Pfam" id="PF07238"/>
    </source>
</evidence>
<evidence type="ECO:0000313" key="3">
    <source>
        <dbReference type="Proteomes" id="UP000007073"/>
    </source>
</evidence>
<dbReference type="Gene3D" id="2.40.10.220">
    <property type="entry name" value="predicted glycosyltransferase like domains"/>
    <property type="match status" value="1"/>
</dbReference>
<dbReference type="Proteomes" id="UP000007073">
    <property type="component" value="Chromosome"/>
</dbReference>
<sequence>MAEKRDITRHKKRLSLRFGTTTPTRLAYTEDVSAHGLFIKTTNLCPPGTRIQIELTLPDEEPVFLEGMVRWTKKVPPQMIHLVKKSGMGVMITKFIAGEMAYRHFIDELHARTGHSLPPAPLRSPETP</sequence>
<reference evidence="2 3" key="2">
    <citation type="journal article" date="2009" name="BMC Microbiol.">
        <title>The genome sequence of Geobacter metallireducens: features of metabolism, physiology and regulation common and dissimilar to Geobacter sulfurreducens.</title>
        <authorList>
            <person name="Aklujkar M."/>
            <person name="Krushkal J."/>
            <person name="DiBartolo G."/>
            <person name="Lapidus A."/>
            <person name="Land M.L."/>
            <person name="Lovley D.R."/>
        </authorList>
    </citation>
    <scope>NUCLEOTIDE SEQUENCE [LARGE SCALE GENOMIC DNA]</scope>
    <source>
        <strain evidence="3">ATCC 53774 / DSM 7210 / GS-15</strain>
    </source>
</reference>
<dbReference type="EMBL" id="CP000148">
    <property type="protein sequence ID" value="ABB30967.1"/>
    <property type="molecule type" value="Genomic_DNA"/>
</dbReference>
<feature type="domain" description="PilZ" evidence="1">
    <location>
        <begin position="4"/>
        <end position="78"/>
    </location>
</feature>
<dbReference type="eggNOG" id="ENOG502ZS0P">
    <property type="taxonomic scope" value="Bacteria"/>
</dbReference>
<dbReference type="Pfam" id="PF07238">
    <property type="entry name" value="PilZ"/>
    <property type="match status" value="1"/>
</dbReference>
<gene>
    <name evidence="2" type="ordered locus">Gmet_0725</name>
</gene>
<reference evidence="2 3" key="1">
    <citation type="submission" date="2005-10" db="EMBL/GenBank/DDBJ databases">
        <title>Complete sequence of Geobacter metallireducens GS-15.</title>
        <authorList>
            <consortium name="US DOE Joint Genome Institute"/>
            <person name="Copeland A."/>
            <person name="Lucas S."/>
            <person name="Lapidus A."/>
            <person name="Barry K."/>
            <person name="Detter J.C."/>
            <person name="Glavina T."/>
            <person name="Hammon N."/>
            <person name="Israni S."/>
            <person name="Pitluck S."/>
            <person name="Di Bartolo G."/>
            <person name="Chain P."/>
            <person name="Schmutz J."/>
            <person name="Larimer F."/>
            <person name="Land M."/>
            <person name="Kyrpides N."/>
            <person name="Ivanova N."/>
            <person name="Richardson P."/>
        </authorList>
    </citation>
    <scope>NUCLEOTIDE SEQUENCE [LARGE SCALE GENOMIC DNA]</scope>
    <source>
        <strain evidence="3">ATCC 53774 / DSM 7210 / GS-15</strain>
    </source>
</reference>
<proteinExistence type="predicted"/>
<protein>
    <submittedName>
        <fullName evidence="2">PilZ domain protein</fullName>
    </submittedName>
</protein>
<organism evidence="2 3">
    <name type="scientific">Geobacter metallireducens (strain ATCC 53774 / DSM 7210 / GS-15)</name>
    <dbReference type="NCBI Taxonomy" id="269799"/>
    <lineage>
        <taxon>Bacteria</taxon>
        <taxon>Pseudomonadati</taxon>
        <taxon>Thermodesulfobacteriota</taxon>
        <taxon>Desulfuromonadia</taxon>
        <taxon>Geobacterales</taxon>
        <taxon>Geobacteraceae</taxon>
        <taxon>Geobacter</taxon>
    </lineage>
</organism>
<dbReference type="GO" id="GO:0035438">
    <property type="term" value="F:cyclic-di-GMP binding"/>
    <property type="evidence" value="ECO:0007669"/>
    <property type="project" value="InterPro"/>
</dbReference>
<accession>Q39XQ7</accession>
<evidence type="ECO:0000313" key="2">
    <source>
        <dbReference type="EMBL" id="ABB30967.1"/>
    </source>
</evidence>